<gene>
    <name evidence="2" type="ORF">HannXRQ_Chr12g0382841</name>
</gene>
<protein>
    <submittedName>
        <fullName evidence="2">Putative alpha/Beta hydrolase fold protein</fullName>
    </submittedName>
</protein>
<dbReference type="InParanoid" id="A0A251T6I4"/>
<evidence type="ECO:0000313" key="2">
    <source>
        <dbReference type="EMBL" id="OTG06262.1"/>
    </source>
</evidence>
<name>A0A251T6I4_HELAN</name>
<dbReference type="PANTHER" id="PTHR31569">
    <property type="entry name" value="SWIM-TYPE DOMAIN-CONTAINING PROTEIN"/>
    <property type="match status" value="1"/>
</dbReference>
<keyword evidence="1" id="KW-0732">Signal</keyword>
<keyword evidence="3" id="KW-1185">Reference proteome</keyword>
<accession>A0A251T6I4</accession>
<dbReference type="GO" id="GO:0016787">
    <property type="term" value="F:hydrolase activity"/>
    <property type="evidence" value="ECO:0007669"/>
    <property type="project" value="UniProtKB-KW"/>
</dbReference>
<organism evidence="2 3">
    <name type="scientific">Helianthus annuus</name>
    <name type="common">Common sunflower</name>
    <dbReference type="NCBI Taxonomy" id="4232"/>
    <lineage>
        <taxon>Eukaryota</taxon>
        <taxon>Viridiplantae</taxon>
        <taxon>Streptophyta</taxon>
        <taxon>Embryophyta</taxon>
        <taxon>Tracheophyta</taxon>
        <taxon>Spermatophyta</taxon>
        <taxon>Magnoliopsida</taxon>
        <taxon>eudicotyledons</taxon>
        <taxon>Gunneridae</taxon>
        <taxon>Pentapetalae</taxon>
        <taxon>asterids</taxon>
        <taxon>campanulids</taxon>
        <taxon>Asterales</taxon>
        <taxon>Asteraceae</taxon>
        <taxon>Asteroideae</taxon>
        <taxon>Heliantheae alliance</taxon>
        <taxon>Heliantheae</taxon>
        <taxon>Helianthus</taxon>
    </lineage>
</organism>
<dbReference type="SUPFAM" id="SSF53474">
    <property type="entry name" value="alpha/beta-Hydrolases"/>
    <property type="match status" value="1"/>
</dbReference>
<sequence length="321" mass="37792">MMKSILWLVMAIKSLMIIETGWERLKETDESHRHLLKHHSTFPFPLPVQNSSRLGYPNCCLLSCTCYVGAFKLFHHQSNLEKMTRDLKNWMKTFKTREAQVKDECTRTERTSCKCGFCSSNTRSLKGVFKYVYDNWLKDYKEMFVFAWTDKRRNFGNRTTNRVESQHANLKRYVEDRSSLDRIVGCVRDIVETQFGEIRKTFRESIEKTMKHHKHPMFQHLLGKVSHKALDLLHGEAIRRLDVVPPYQIRKNYQALKAKGLPDALVEYEGEQHGFRKAENIIFTLEQQMVFFARLVGNFKVADGIVPIKFRLRIMMGVLTF</sequence>
<feature type="chain" id="PRO_5012693545" evidence="1">
    <location>
        <begin position="18"/>
        <end position="321"/>
    </location>
</feature>
<evidence type="ECO:0000313" key="3">
    <source>
        <dbReference type="Proteomes" id="UP000215914"/>
    </source>
</evidence>
<keyword evidence="2" id="KW-0378">Hydrolase</keyword>
<dbReference type="InterPro" id="IPR052579">
    <property type="entry name" value="Zinc_finger_SWIM"/>
</dbReference>
<dbReference type="EMBL" id="CM007901">
    <property type="protein sequence ID" value="OTG06262.1"/>
    <property type="molecule type" value="Genomic_DNA"/>
</dbReference>
<dbReference type="AlphaFoldDB" id="A0A251T6I4"/>
<feature type="signal peptide" evidence="1">
    <location>
        <begin position="1"/>
        <end position="17"/>
    </location>
</feature>
<evidence type="ECO:0000256" key="1">
    <source>
        <dbReference type="SAM" id="SignalP"/>
    </source>
</evidence>
<dbReference type="InterPro" id="IPR029058">
    <property type="entry name" value="AB_hydrolase_fold"/>
</dbReference>
<dbReference type="Gene3D" id="3.40.50.1820">
    <property type="entry name" value="alpha/beta hydrolase"/>
    <property type="match status" value="1"/>
</dbReference>
<dbReference type="Proteomes" id="UP000215914">
    <property type="component" value="Chromosome 12"/>
</dbReference>
<reference evidence="3" key="1">
    <citation type="journal article" date="2017" name="Nature">
        <title>The sunflower genome provides insights into oil metabolism, flowering and Asterid evolution.</title>
        <authorList>
            <person name="Badouin H."/>
            <person name="Gouzy J."/>
            <person name="Grassa C.J."/>
            <person name="Murat F."/>
            <person name="Staton S.E."/>
            <person name="Cottret L."/>
            <person name="Lelandais-Briere C."/>
            <person name="Owens G.L."/>
            <person name="Carrere S."/>
            <person name="Mayjonade B."/>
            <person name="Legrand L."/>
            <person name="Gill N."/>
            <person name="Kane N.C."/>
            <person name="Bowers J.E."/>
            <person name="Hubner S."/>
            <person name="Bellec A."/>
            <person name="Berard A."/>
            <person name="Berges H."/>
            <person name="Blanchet N."/>
            <person name="Boniface M.C."/>
            <person name="Brunel D."/>
            <person name="Catrice O."/>
            <person name="Chaidir N."/>
            <person name="Claudel C."/>
            <person name="Donnadieu C."/>
            <person name="Faraut T."/>
            <person name="Fievet G."/>
            <person name="Helmstetter N."/>
            <person name="King M."/>
            <person name="Knapp S.J."/>
            <person name="Lai Z."/>
            <person name="Le Paslier M.C."/>
            <person name="Lippi Y."/>
            <person name="Lorenzon L."/>
            <person name="Mandel J.R."/>
            <person name="Marage G."/>
            <person name="Marchand G."/>
            <person name="Marquand E."/>
            <person name="Bret-Mestries E."/>
            <person name="Morien E."/>
            <person name="Nambeesan S."/>
            <person name="Nguyen T."/>
            <person name="Pegot-Espagnet P."/>
            <person name="Pouilly N."/>
            <person name="Raftis F."/>
            <person name="Sallet E."/>
            <person name="Schiex T."/>
            <person name="Thomas J."/>
            <person name="Vandecasteele C."/>
            <person name="Vares D."/>
            <person name="Vear F."/>
            <person name="Vautrin S."/>
            <person name="Crespi M."/>
            <person name="Mangin B."/>
            <person name="Burke J.M."/>
            <person name="Salse J."/>
            <person name="Munos S."/>
            <person name="Vincourt P."/>
            <person name="Rieseberg L.H."/>
            <person name="Langlade N.B."/>
        </authorList>
    </citation>
    <scope>NUCLEOTIDE SEQUENCE [LARGE SCALE GENOMIC DNA]</scope>
    <source>
        <strain evidence="3">cv. SF193</strain>
    </source>
</reference>
<dbReference type="PANTHER" id="PTHR31569:SF4">
    <property type="entry name" value="SWIM-TYPE DOMAIN-CONTAINING PROTEIN"/>
    <property type="match status" value="1"/>
</dbReference>
<proteinExistence type="predicted"/>
<dbReference type="STRING" id="4232.A0A251T6I4"/>